<evidence type="ECO:0000256" key="2">
    <source>
        <dbReference type="RuleBase" id="RU363034"/>
    </source>
</evidence>
<dbReference type="InterPro" id="IPR009003">
    <property type="entry name" value="Peptidase_S1_PA"/>
</dbReference>
<dbReference type="CDD" id="cd00190">
    <property type="entry name" value="Tryp_SPc"/>
    <property type="match status" value="1"/>
</dbReference>
<keyword evidence="2" id="KW-0720">Serine protease</keyword>
<dbReference type="AlphaFoldDB" id="A0A1I7YHA6"/>
<dbReference type="Proteomes" id="UP000095287">
    <property type="component" value="Unplaced"/>
</dbReference>
<feature type="chain" id="PRO_5009312243" evidence="3">
    <location>
        <begin position="23"/>
        <end position="321"/>
    </location>
</feature>
<keyword evidence="2" id="KW-0378">Hydrolase</keyword>
<keyword evidence="1" id="KW-1015">Disulfide bond</keyword>
<dbReference type="InterPro" id="IPR001254">
    <property type="entry name" value="Trypsin_dom"/>
</dbReference>
<evidence type="ECO:0000259" key="4">
    <source>
        <dbReference type="PROSITE" id="PS50240"/>
    </source>
</evidence>
<dbReference type="Pfam" id="PF00089">
    <property type="entry name" value="Trypsin"/>
    <property type="match status" value="1"/>
</dbReference>
<evidence type="ECO:0000256" key="1">
    <source>
        <dbReference type="ARBA" id="ARBA00023157"/>
    </source>
</evidence>
<feature type="domain" description="Peptidase S1" evidence="4">
    <location>
        <begin position="30"/>
        <end position="275"/>
    </location>
</feature>
<dbReference type="SMART" id="SM00020">
    <property type="entry name" value="Tryp_SPc"/>
    <property type="match status" value="1"/>
</dbReference>
<dbReference type="PROSITE" id="PS50240">
    <property type="entry name" value="TRYPSIN_DOM"/>
    <property type="match status" value="1"/>
</dbReference>
<keyword evidence="2" id="KW-0645">Protease</keyword>
<organism evidence="5 6">
    <name type="scientific">Steinernema glaseri</name>
    <dbReference type="NCBI Taxonomy" id="37863"/>
    <lineage>
        <taxon>Eukaryota</taxon>
        <taxon>Metazoa</taxon>
        <taxon>Ecdysozoa</taxon>
        <taxon>Nematoda</taxon>
        <taxon>Chromadorea</taxon>
        <taxon>Rhabditida</taxon>
        <taxon>Tylenchina</taxon>
        <taxon>Panagrolaimomorpha</taxon>
        <taxon>Strongyloidoidea</taxon>
        <taxon>Steinernematidae</taxon>
        <taxon>Steinernema</taxon>
    </lineage>
</organism>
<evidence type="ECO:0000313" key="5">
    <source>
        <dbReference type="Proteomes" id="UP000095287"/>
    </source>
</evidence>
<dbReference type="Gene3D" id="2.40.10.10">
    <property type="entry name" value="Trypsin-like serine proteases"/>
    <property type="match status" value="1"/>
</dbReference>
<sequence length="321" mass="35878">MALISPLALLAVVCFSAFVSSGQPIKTTFIAYGDSAEFHAHPWFAHLETYKDEGDGLKSSLCGGTVVGKRWILTAAHCVLPLWHFGKRRRDVNGTASLAKTEHSSFDEDPTVRKYRFKSVVGSNNDFLYGEDIALIETFTPITFDDHVKPINLTRENLKINSLATTTGFGQTEDHAISWELMETTQKILHPAKCRRNEKYFGFHDGSMLCFGGDKPNVCYGDSGGPLLKKDENGVTWQYGIAHKLTSPTHSCTDGTPSIFTRVSAYCDWIEKTTRKEVKCAGKKDPKSRRRNLTLFKACFFNCDASATERTECLIKCNMYV</sequence>
<dbReference type="GO" id="GO:0006508">
    <property type="term" value="P:proteolysis"/>
    <property type="evidence" value="ECO:0007669"/>
    <property type="project" value="UniProtKB-KW"/>
</dbReference>
<dbReference type="InterPro" id="IPR018114">
    <property type="entry name" value="TRYPSIN_HIS"/>
</dbReference>
<keyword evidence="5" id="KW-1185">Reference proteome</keyword>
<reference evidence="6" key="1">
    <citation type="submission" date="2016-11" db="UniProtKB">
        <authorList>
            <consortium name="WormBaseParasite"/>
        </authorList>
    </citation>
    <scope>IDENTIFICATION</scope>
</reference>
<dbReference type="PROSITE" id="PS00135">
    <property type="entry name" value="TRYPSIN_SER"/>
    <property type="match status" value="1"/>
</dbReference>
<dbReference type="PROSITE" id="PS00134">
    <property type="entry name" value="TRYPSIN_HIS"/>
    <property type="match status" value="1"/>
</dbReference>
<dbReference type="InterPro" id="IPR001314">
    <property type="entry name" value="Peptidase_S1A"/>
</dbReference>
<dbReference type="GO" id="GO:0004252">
    <property type="term" value="F:serine-type endopeptidase activity"/>
    <property type="evidence" value="ECO:0007669"/>
    <property type="project" value="InterPro"/>
</dbReference>
<proteinExistence type="predicted"/>
<accession>A0A1I7YHA6</accession>
<evidence type="ECO:0000313" key="6">
    <source>
        <dbReference type="WBParaSite" id="L893_g16414.t1"/>
    </source>
</evidence>
<dbReference type="InterPro" id="IPR033116">
    <property type="entry name" value="TRYPSIN_SER"/>
</dbReference>
<dbReference type="SUPFAM" id="SSF50494">
    <property type="entry name" value="Trypsin-like serine proteases"/>
    <property type="match status" value="1"/>
</dbReference>
<dbReference type="InterPro" id="IPR043504">
    <property type="entry name" value="Peptidase_S1_PA_chymotrypsin"/>
</dbReference>
<evidence type="ECO:0000256" key="3">
    <source>
        <dbReference type="SAM" id="SignalP"/>
    </source>
</evidence>
<dbReference type="PANTHER" id="PTHR24250:SF27">
    <property type="entry name" value="ELASTASE 2 LIKE"/>
    <property type="match status" value="1"/>
</dbReference>
<keyword evidence="3" id="KW-0732">Signal</keyword>
<dbReference type="PANTHER" id="PTHR24250">
    <property type="entry name" value="CHYMOTRYPSIN-RELATED"/>
    <property type="match status" value="1"/>
</dbReference>
<name>A0A1I7YHA6_9BILA</name>
<dbReference type="PRINTS" id="PR00722">
    <property type="entry name" value="CHYMOTRYPSIN"/>
</dbReference>
<dbReference type="WBParaSite" id="L893_g16414.t1">
    <property type="protein sequence ID" value="L893_g16414.t1"/>
    <property type="gene ID" value="L893_g16414"/>
</dbReference>
<feature type="signal peptide" evidence="3">
    <location>
        <begin position="1"/>
        <end position="22"/>
    </location>
</feature>
<protein>
    <submittedName>
        <fullName evidence="6">Peptidase S1 domain-containing protein</fullName>
    </submittedName>
</protein>